<dbReference type="SUPFAM" id="SSF81296">
    <property type="entry name" value="E set domains"/>
    <property type="match status" value="1"/>
</dbReference>
<evidence type="ECO:0000256" key="1">
    <source>
        <dbReference type="PROSITE-ProRule" id="PRU00087"/>
    </source>
</evidence>
<dbReference type="Gene3D" id="2.60.40.10">
    <property type="entry name" value="Immunoglobulins"/>
    <property type="match status" value="1"/>
</dbReference>
<comment type="caution">
    <text evidence="2">The sequence shown here is derived from an EMBL/GenBank/DDBJ whole genome shotgun (WGS) entry which is preliminary data.</text>
</comment>
<dbReference type="InterPro" id="IPR013320">
    <property type="entry name" value="ConA-like_dom_sf"/>
</dbReference>
<dbReference type="Proteomes" id="UP001189429">
    <property type="component" value="Unassembled WGS sequence"/>
</dbReference>
<feature type="repeat" description="Filamin" evidence="1">
    <location>
        <begin position="563"/>
        <end position="646"/>
    </location>
</feature>
<reference evidence="2" key="1">
    <citation type="submission" date="2023-10" db="EMBL/GenBank/DDBJ databases">
        <authorList>
            <person name="Chen Y."/>
            <person name="Shah S."/>
            <person name="Dougan E. K."/>
            <person name="Thang M."/>
            <person name="Chan C."/>
        </authorList>
    </citation>
    <scope>NUCLEOTIDE SEQUENCE [LARGE SCALE GENOMIC DNA]</scope>
</reference>
<dbReference type="Gene3D" id="2.60.120.200">
    <property type="match status" value="1"/>
</dbReference>
<evidence type="ECO:0000313" key="2">
    <source>
        <dbReference type="EMBL" id="CAK0901004.1"/>
    </source>
</evidence>
<dbReference type="PROSITE" id="PS50194">
    <property type="entry name" value="FILAMIN_REPEAT"/>
    <property type="match status" value="1"/>
</dbReference>
<protein>
    <submittedName>
        <fullName evidence="2">Uncharacterized protein</fullName>
    </submittedName>
</protein>
<dbReference type="EMBL" id="CAUYUJ010020861">
    <property type="protein sequence ID" value="CAK0901004.1"/>
    <property type="molecule type" value="Genomic_DNA"/>
</dbReference>
<dbReference type="SUPFAM" id="SSF49899">
    <property type="entry name" value="Concanavalin A-like lectins/glucanases"/>
    <property type="match status" value="1"/>
</dbReference>
<organism evidence="2 3">
    <name type="scientific">Prorocentrum cordatum</name>
    <dbReference type="NCBI Taxonomy" id="2364126"/>
    <lineage>
        <taxon>Eukaryota</taxon>
        <taxon>Sar</taxon>
        <taxon>Alveolata</taxon>
        <taxon>Dinophyceae</taxon>
        <taxon>Prorocentrales</taxon>
        <taxon>Prorocentraceae</taxon>
        <taxon>Prorocentrum</taxon>
    </lineage>
</organism>
<evidence type="ECO:0000313" key="3">
    <source>
        <dbReference type="Proteomes" id="UP001189429"/>
    </source>
</evidence>
<accession>A0ABN9XMA5</accession>
<proteinExistence type="predicted"/>
<dbReference type="InterPro" id="IPR017868">
    <property type="entry name" value="Filamin/ABP280_repeat-like"/>
</dbReference>
<dbReference type="InterPro" id="IPR014756">
    <property type="entry name" value="Ig_E-set"/>
</dbReference>
<dbReference type="InterPro" id="IPR013783">
    <property type="entry name" value="Ig-like_fold"/>
</dbReference>
<gene>
    <name evidence="2" type="ORF">PCOR1329_LOCUS78105</name>
</gene>
<name>A0ABN9XMA5_9DINO</name>
<sequence length="665" mass="70763">MDTSSSHATVSVRLPSGLPTQLACAWQGVELQLTGRHGQALASWVDSCGNSSDGAVVYGTLHGLAGKHVVQEVMDVFVIGSAIASVNATANLSYTTSLGLTQSIVMPMSISHSFVDVLDGSSCRRLSELPRRLDEPLNASRGSLSSRQAWGETGRRLTQELLDINEVKDNFSTILEQGTVSVESVWESALNVLWSDVEIDLKDWAVNNIFALGLGIRSFDVRMSLADADGASPGSLIPMWSYDPAPAFQFAHVVQTYDDFLVDAAHRRVFPELVVRIDNDWETMARLYDEMVGHGRLCARLDAVATAYLQYPGQDAYVLEGLELEIPKLGMYGVDACGVEAVCEEVVDQIIPTGSESLLSFTMVNSAQAVGGAVRLASSTGDGGATWSVSKVAVVDSWAASFEFKVSNGCFSTWWGCIPTTGGHGFAFVLQSGPSNVAASSNDGGGGYSGIDDSIGVLLHTYASYSALYVYKNGRTAGGEELATAALPGGVDSGSWQSARIVYSSISGHMWVYIQDMDVALITLQIDMDFANADGQAHVGFTASNPWAEGWSTFEVQNLNFEGAATSVQHSKLAEDGLTIGTAGSTASFTVISYTSCDHHKLRGGDSWFFDLVSGAAILQPLSIRDERDGTFNVTFLATSSGPWTVRGATSPLATKQAIGTVFVS</sequence>
<keyword evidence="3" id="KW-1185">Reference proteome</keyword>